<evidence type="ECO:0000259" key="11">
    <source>
        <dbReference type="SMART" id="SM00722"/>
    </source>
</evidence>
<evidence type="ECO:0000256" key="1">
    <source>
        <dbReference type="ARBA" id="ARBA00001913"/>
    </source>
</evidence>
<dbReference type="InterPro" id="IPR011050">
    <property type="entry name" value="Pectin_lyase_fold/virulence"/>
</dbReference>
<dbReference type="Pfam" id="PF13229">
    <property type="entry name" value="Beta_helix"/>
    <property type="match status" value="1"/>
</dbReference>
<dbReference type="PANTHER" id="PTHR40088">
    <property type="entry name" value="PECTATE LYASE (EUROFUNG)"/>
    <property type="match status" value="1"/>
</dbReference>
<evidence type="ECO:0000313" key="12">
    <source>
        <dbReference type="EMBL" id="QQP91504.1"/>
    </source>
</evidence>
<evidence type="ECO:0000256" key="4">
    <source>
        <dbReference type="ARBA" id="ARBA00022723"/>
    </source>
</evidence>
<dbReference type="SMART" id="SM00710">
    <property type="entry name" value="PbH1"/>
    <property type="match status" value="6"/>
</dbReference>
<dbReference type="InterPro" id="IPR018511">
    <property type="entry name" value="Hemolysin-typ_Ca-bd_CS"/>
</dbReference>
<evidence type="ECO:0000256" key="3">
    <source>
        <dbReference type="ARBA" id="ARBA00022525"/>
    </source>
</evidence>
<feature type="compositionally biased region" description="Low complexity" evidence="10">
    <location>
        <begin position="16"/>
        <end position="29"/>
    </location>
</feature>
<evidence type="ECO:0000256" key="5">
    <source>
        <dbReference type="ARBA" id="ARBA00022729"/>
    </source>
</evidence>
<comment type="similarity">
    <text evidence="9">Belongs to the polysaccharide lyase 9 family.</text>
</comment>
<keyword evidence="5" id="KW-0732">Signal</keyword>
<evidence type="ECO:0000256" key="9">
    <source>
        <dbReference type="ARBA" id="ARBA00038263"/>
    </source>
</evidence>
<gene>
    <name evidence="12" type="ORF">IGS68_09980</name>
</gene>
<reference evidence="12" key="1">
    <citation type="submission" date="2021-02" db="EMBL/GenBank/DDBJ databases">
        <title>Skermanella TT6 skin isolate.</title>
        <authorList>
            <person name="Lee K."/>
            <person name="Ganzorig M."/>
        </authorList>
    </citation>
    <scope>NUCLEOTIDE SEQUENCE</scope>
    <source>
        <strain evidence="12">TT6</strain>
    </source>
</reference>
<feature type="compositionally biased region" description="Polar residues" evidence="10">
    <location>
        <begin position="1"/>
        <end position="15"/>
    </location>
</feature>
<keyword evidence="7" id="KW-0106">Calcium</keyword>
<dbReference type="RefSeq" id="WP_201079491.1">
    <property type="nucleotide sequence ID" value="NZ_CP067420.1"/>
</dbReference>
<feature type="region of interest" description="Disordered" evidence="10">
    <location>
        <begin position="364"/>
        <end position="388"/>
    </location>
</feature>
<keyword evidence="13" id="KW-1185">Reference proteome</keyword>
<dbReference type="InterPro" id="IPR006633">
    <property type="entry name" value="Carb-bd_sugar_hydrolysis-dom"/>
</dbReference>
<keyword evidence="8" id="KW-0456">Lyase</keyword>
<evidence type="ECO:0000256" key="10">
    <source>
        <dbReference type="SAM" id="MobiDB-lite"/>
    </source>
</evidence>
<keyword evidence="4" id="KW-0479">Metal-binding</keyword>
<accession>A0ABX7BBI4</accession>
<dbReference type="InterPro" id="IPR052052">
    <property type="entry name" value="Polysaccharide_Lyase_9"/>
</dbReference>
<protein>
    <submittedName>
        <fullName evidence="12">Right-handed parallel beta-helix repeat-containing protein</fullName>
    </submittedName>
</protein>
<comment type="cofactor">
    <cofactor evidence="1">
        <name>Ca(2+)</name>
        <dbReference type="ChEBI" id="CHEBI:29108"/>
    </cofactor>
</comment>
<evidence type="ECO:0000256" key="2">
    <source>
        <dbReference type="ARBA" id="ARBA00004613"/>
    </source>
</evidence>
<feature type="domain" description="Carbohydrate-binding/sugar hydrolysis" evidence="11">
    <location>
        <begin position="49"/>
        <end position="174"/>
    </location>
</feature>
<name>A0ABX7BBI4_9PROT</name>
<dbReference type="Pfam" id="PF07602">
    <property type="entry name" value="DUF1565"/>
    <property type="match status" value="1"/>
</dbReference>
<dbReference type="SMART" id="SM00722">
    <property type="entry name" value="CASH"/>
    <property type="match status" value="1"/>
</dbReference>
<dbReference type="InterPro" id="IPR011049">
    <property type="entry name" value="Serralysin-like_metalloprot_C"/>
</dbReference>
<dbReference type="Gene3D" id="2.160.20.10">
    <property type="entry name" value="Single-stranded right-handed beta-helix, Pectin lyase-like"/>
    <property type="match status" value="1"/>
</dbReference>
<feature type="region of interest" description="Disordered" evidence="10">
    <location>
        <begin position="526"/>
        <end position="547"/>
    </location>
</feature>
<dbReference type="InterPro" id="IPR019960">
    <property type="entry name" value="T1SS_VCA0849"/>
</dbReference>
<feature type="region of interest" description="Disordered" evidence="10">
    <location>
        <begin position="1"/>
        <end position="29"/>
    </location>
</feature>
<dbReference type="SUPFAM" id="SSF51120">
    <property type="entry name" value="beta-Roll"/>
    <property type="match status" value="2"/>
</dbReference>
<comment type="subcellular location">
    <subcellularLocation>
        <location evidence="2">Secreted</location>
    </subcellularLocation>
</comment>
<organism evidence="12 13">
    <name type="scientific">Skermanella cutis</name>
    <dbReference type="NCBI Taxonomy" id="2775420"/>
    <lineage>
        <taxon>Bacteria</taxon>
        <taxon>Pseudomonadati</taxon>
        <taxon>Pseudomonadota</taxon>
        <taxon>Alphaproteobacteria</taxon>
        <taxon>Rhodospirillales</taxon>
        <taxon>Azospirillaceae</taxon>
        <taxon>Skermanella</taxon>
    </lineage>
</organism>
<dbReference type="InterPro" id="IPR006626">
    <property type="entry name" value="PbH1"/>
</dbReference>
<keyword evidence="3" id="KW-0964">Secreted</keyword>
<evidence type="ECO:0000256" key="7">
    <source>
        <dbReference type="ARBA" id="ARBA00022837"/>
    </source>
</evidence>
<proteinExistence type="inferred from homology"/>
<dbReference type="InterPro" id="IPR012334">
    <property type="entry name" value="Pectin_lyas_fold"/>
</dbReference>
<dbReference type="NCBIfam" id="TIGR03661">
    <property type="entry name" value="T1SS_VCA0849"/>
    <property type="match status" value="1"/>
</dbReference>
<dbReference type="InterPro" id="IPR001343">
    <property type="entry name" value="Hemolysn_Ca-bd"/>
</dbReference>
<dbReference type="PRINTS" id="PR00313">
    <property type="entry name" value="CABNDNGRPT"/>
</dbReference>
<dbReference type="SUPFAM" id="SSF51126">
    <property type="entry name" value="Pectin lyase-like"/>
    <property type="match status" value="1"/>
</dbReference>
<evidence type="ECO:0000313" key="13">
    <source>
        <dbReference type="Proteomes" id="UP000595197"/>
    </source>
</evidence>
<dbReference type="InterPro" id="IPR011459">
    <property type="entry name" value="DUF1565"/>
</dbReference>
<evidence type="ECO:0000256" key="6">
    <source>
        <dbReference type="ARBA" id="ARBA00022737"/>
    </source>
</evidence>
<sequence length="723" mass="74284">MTPFSNITPQRTIWVSNKGSNSNSGSEGSPFKTIQAALDKATPGTAIMVKAGTYVENVNFKHSGTEKAPIWLISADGAGAAKIKPASAGTATIAGFGEENIVVRGFDVTAQSKQNGIQFGMAGTDFKDMVKNIVVEGNIIRGAGMDGIKISQGDNVHILGNTIIGAGDQGIDFVAVNDSVIARNDISKVTGVAGLFAKGGSTNVRIEYNRVHDVDVDGISIGGWTTPKWMRPGMRDYEAKNVVAIGNEVFDVGKRPLTFLGAVDSTATGNLLAGNPKYYTVVNVAAGKTGGKATPSSDITITNNTINRSNNWLNVESGQGKGLEVSNNRFDGVWNGKAGPGSGTVGAVPKPSDPVDTVTVTDPSYAMPSSVENANVTRPGGSKVTGNAKDNVIKGGAGNDVLDGAAGNDRLTGGGGNDVFVIAKGKGNDVITDFKAGAGAGDTVRLEGTPFGSFAAVKAAMKQAGADVVLDLGGGQTLKFLNIKIAAFAADDFGFSPVGSTPTPLPTLAQWRESAAFTDTIKGTAKNDTLTGTDRNEQMDGGSGHDVMAGGKGDDTYVAGSIYDKVVEKPGEGIDTVKLWDIAYTLPDNVENLIGLRAGGMTLTGNGLSNIIKGSAGNDTIIGGGGADQLYGGGGSDRFVFNGLGDKGDVIMDFKVGQDILDLRPLMSGHRADYDVEVVAKGAGAVAVWVHNDGKVDELVTLAGVGSDDIGSMQPGKAAWLLV</sequence>
<evidence type="ECO:0000256" key="8">
    <source>
        <dbReference type="ARBA" id="ARBA00023239"/>
    </source>
</evidence>
<dbReference type="PANTHER" id="PTHR40088:SF1">
    <property type="entry name" value="PECTATE LYASE PEL9"/>
    <property type="match status" value="1"/>
</dbReference>
<dbReference type="PROSITE" id="PS00330">
    <property type="entry name" value="HEMOLYSIN_CALCIUM"/>
    <property type="match status" value="2"/>
</dbReference>
<dbReference type="InterPro" id="IPR039448">
    <property type="entry name" value="Beta_helix"/>
</dbReference>
<dbReference type="EMBL" id="CP067420">
    <property type="protein sequence ID" value="QQP91504.1"/>
    <property type="molecule type" value="Genomic_DNA"/>
</dbReference>
<dbReference type="Gene3D" id="2.150.10.10">
    <property type="entry name" value="Serralysin-like metalloprotease, C-terminal"/>
    <property type="match status" value="2"/>
</dbReference>
<keyword evidence="6" id="KW-0677">Repeat</keyword>
<dbReference type="Pfam" id="PF00353">
    <property type="entry name" value="HemolysinCabind"/>
    <property type="match status" value="3"/>
</dbReference>
<dbReference type="Proteomes" id="UP000595197">
    <property type="component" value="Chromosome"/>
</dbReference>